<evidence type="ECO:0000313" key="6">
    <source>
        <dbReference type="Proteomes" id="UP001304650"/>
    </source>
</evidence>
<keyword evidence="3" id="KW-0749">Sporulation</keyword>
<accession>A0AA96RMX0</accession>
<keyword evidence="4" id="KW-0843">Virulence</keyword>
<keyword evidence="2" id="KW-0800">Toxin</keyword>
<evidence type="ECO:0000313" key="5">
    <source>
        <dbReference type="EMBL" id="WNR46866.1"/>
    </source>
</evidence>
<evidence type="ECO:0000256" key="2">
    <source>
        <dbReference type="ARBA" id="ARBA00022656"/>
    </source>
</evidence>
<reference evidence="5" key="1">
    <citation type="submission" date="2022-02" db="EMBL/GenBank/DDBJ databases">
        <title>Paenibacillus sp. MBLB1832 Whole Genome Shotgun Sequencing.</title>
        <authorList>
            <person name="Hwang C.Y."/>
            <person name="Cho E.-S."/>
            <person name="Seo M.-J."/>
        </authorList>
    </citation>
    <scope>NUCLEOTIDE SEQUENCE</scope>
    <source>
        <strain evidence="5">MBLB1832</strain>
    </source>
</reference>
<dbReference type="Proteomes" id="UP001304650">
    <property type="component" value="Chromosome"/>
</dbReference>
<proteinExistence type="inferred from homology"/>
<evidence type="ECO:0000256" key="1">
    <source>
        <dbReference type="ARBA" id="ARBA00007819"/>
    </source>
</evidence>
<dbReference type="AlphaFoldDB" id="A0AA96RMX0"/>
<comment type="similarity">
    <text evidence="1">Belongs to the delta endotoxin family.</text>
</comment>
<dbReference type="GO" id="GO:0090729">
    <property type="term" value="F:toxin activity"/>
    <property type="evidence" value="ECO:0007669"/>
    <property type="project" value="UniProtKB-KW"/>
</dbReference>
<keyword evidence="6" id="KW-1185">Reference proteome</keyword>
<dbReference type="InterPro" id="IPR036716">
    <property type="entry name" value="Pest_crys_N_sf"/>
</dbReference>
<evidence type="ECO:0000256" key="3">
    <source>
        <dbReference type="ARBA" id="ARBA00022969"/>
    </source>
</evidence>
<dbReference type="EMBL" id="CP130319">
    <property type="protein sequence ID" value="WNR46866.1"/>
    <property type="molecule type" value="Genomic_DNA"/>
</dbReference>
<evidence type="ECO:0000256" key="4">
    <source>
        <dbReference type="ARBA" id="ARBA00023026"/>
    </source>
</evidence>
<sequence>MSKFEFESIKETNIDLFYKVRSVINEFDPVSLIRNGAPVNEHEVLVAYVLYLLLANKTEKLKTELIDSYKYYGFDPEDTREEYKESFNRRIQDTTEEILKVYKEYIDEI</sequence>
<dbReference type="KEGG" id="proo:MJB10_12490"/>
<dbReference type="GO" id="GO:0030435">
    <property type="term" value="P:sporulation resulting in formation of a cellular spore"/>
    <property type="evidence" value="ECO:0007669"/>
    <property type="project" value="UniProtKB-KW"/>
</dbReference>
<name>A0AA96RMX0_9BACL</name>
<protein>
    <submittedName>
        <fullName evidence="5">Uncharacterized protein</fullName>
    </submittedName>
</protein>
<organism evidence="5 6">
    <name type="scientific">Paenibacillus roseopurpureus</name>
    <dbReference type="NCBI Taxonomy" id="2918901"/>
    <lineage>
        <taxon>Bacteria</taxon>
        <taxon>Bacillati</taxon>
        <taxon>Bacillota</taxon>
        <taxon>Bacilli</taxon>
        <taxon>Bacillales</taxon>
        <taxon>Paenibacillaceae</taxon>
        <taxon>Paenibacillus</taxon>
    </lineage>
</organism>
<gene>
    <name evidence="5" type="ORF">MJB10_12490</name>
</gene>
<dbReference type="RefSeq" id="WP_314805282.1">
    <property type="nucleotide sequence ID" value="NZ_CP130319.1"/>
</dbReference>
<dbReference type="Gene3D" id="1.20.190.10">
    <property type="entry name" value="Pesticidal crystal protein, N-terminal domain"/>
    <property type="match status" value="1"/>
</dbReference>